<reference evidence="5 6" key="1">
    <citation type="submission" date="2023-08" db="EMBL/GenBank/DDBJ databases">
        <title>The draft genome sequence of Paracraurococcus sp. LOR1-02.</title>
        <authorList>
            <person name="Kingkaew E."/>
            <person name="Tanasupawat S."/>
        </authorList>
    </citation>
    <scope>NUCLEOTIDE SEQUENCE [LARGE SCALE GENOMIC DNA]</scope>
    <source>
        <strain evidence="5 6">LOR1-02</strain>
    </source>
</reference>
<keyword evidence="2" id="KW-0472">Membrane</keyword>
<dbReference type="Pfam" id="PF00990">
    <property type="entry name" value="GGDEF"/>
    <property type="match status" value="1"/>
</dbReference>
<feature type="transmembrane region" description="Helical" evidence="2">
    <location>
        <begin position="287"/>
        <end position="306"/>
    </location>
</feature>
<evidence type="ECO:0000259" key="4">
    <source>
        <dbReference type="PROSITE" id="PS50887"/>
    </source>
</evidence>
<dbReference type="SUPFAM" id="SSF55073">
    <property type="entry name" value="Nucleotide cyclase"/>
    <property type="match status" value="1"/>
</dbReference>
<evidence type="ECO:0000259" key="3">
    <source>
        <dbReference type="PROSITE" id="PS50883"/>
    </source>
</evidence>
<dbReference type="Pfam" id="PF00563">
    <property type="entry name" value="EAL"/>
    <property type="match status" value="1"/>
</dbReference>
<name>A0ABT9E178_9PROT</name>
<evidence type="ECO:0000256" key="2">
    <source>
        <dbReference type="SAM" id="Phobius"/>
    </source>
</evidence>
<dbReference type="CDD" id="cd01949">
    <property type="entry name" value="GGDEF"/>
    <property type="match status" value="1"/>
</dbReference>
<dbReference type="SMART" id="SM00052">
    <property type="entry name" value="EAL"/>
    <property type="match status" value="1"/>
</dbReference>
<keyword evidence="6" id="KW-1185">Reference proteome</keyword>
<dbReference type="PROSITE" id="PS50883">
    <property type="entry name" value="EAL"/>
    <property type="match status" value="1"/>
</dbReference>
<dbReference type="InterPro" id="IPR052155">
    <property type="entry name" value="Biofilm_reg_signaling"/>
</dbReference>
<dbReference type="RefSeq" id="WP_305104780.1">
    <property type="nucleotide sequence ID" value="NZ_JAUTWS010000014.1"/>
</dbReference>
<gene>
    <name evidence="5" type="ORF">Q7A36_16290</name>
</gene>
<dbReference type="InterPro" id="IPR035965">
    <property type="entry name" value="PAS-like_dom_sf"/>
</dbReference>
<dbReference type="SMART" id="SM00267">
    <property type="entry name" value="GGDEF"/>
    <property type="match status" value="1"/>
</dbReference>
<comment type="caution">
    <text evidence="5">The sequence shown here is derived from an EMBL/GenBank/DDBJ whole genome shotgun (WGS) entry which is preliminary data.</text>
</comment>
<feature type="domain" description="GGDEF" evidence="4">
    <location>
        <begin position="495"/>
        <end position="628"/>
    </location>
</feature>
<dbReference type="SUPFAM" id="SSF55785">
    <property type="entry name" value="PYP-like sensor domain (PAS domain)"/>
    <property type="match status" value="1"/>
</dbReference>
<keyword evidence="1" id="KW-0175">Coiled coil</keyword>
<dbReference type="Gene3D" id="3.30.70.270">
    <property type="match status" value="1"/>
</dbReference>
<dbReference type="EMBL" id="JAUTWS010000014">
    <property type="protein sequence ID" value="MDO9709913.1"/>
    <property type="molecule type" value="Genomic_DNA"/>
</dbReference>
<proteinExistence type="predicted"/>
<dbReference type="NCBIfam" id="TIGR00254">
    <property type="entry name" value="GGDEF"/>
    <property type="match status" value="1"/>
</dbReference>
<dbReference type="InterPro" id="IPR054327">
    <property type="entry name" value="His-kinase-like_sensor"/>
</dbReference>
<feature type="coiled-coil region" evidence="1">
    <location>
        <begin position="315"/>
        <end position="342"/>
    </location>
</feature>
<dbReference type="Gene3D" id="3.30.450.20">
    <property type="entry name" value="PAS domain"/>
    <property type="match status" value="3"/>
</dbReference>
<accession>A0ABT9E178</accession>
<dbReference type="Pfam" id="PF22588">
    <property type="entry name" value="dCache_1_like"/>
    <property type="match status" value="1"/>
</dbReference>
<feature type="domain" description="EAL" evidence="3">
    <location>
        <begin position="637"/>
        <end position="887"/>
    </location>
</feature>
<organism evidence="5 6">
    <name type="scientific">Paracraurococcus lichenis</name>
    <dbReference type="NCBI Taxonomy" id="3064888"/>
    <lineage>
        <taxon>Bacteria</taxon>
        <taxon>Pseudomonadati</taxon>
        <taxon>Pseudomonadota</taxon>
        <taxon>Alphaproteobacteria</taxon>
        <taxon>Acetobacterales</taxon>
        <taxon>Roseomonadaceae</taxon>
        <taxon>Paracraurococcus</taxon>
    </lineage>
</organism>
<dbReference type="CDD" id="cd01948">
    <property type="entry name" value="EAL"/>
    <property type="match status" value="1"/>
</dbReference>
<evidence type="ECO:0000256" key="1">
    <source>
        <dbReference type="SAM" id="Coils"/>
    </source>
</evidence>
<dbReference type="CDD" id="cd12915">
    <property type="entry name" value="PDC2_DGC_like"/>
    <property type="match status" value="1"/>
</dbReference>
<dbReference type="PANTHER" id="PTHR44757:SF2">
    <property type="entry name" value="BIOFILM ARCHITECTURE MAINTENANCE PROTEIN MBAA"/>
    <property type="match status" value="1"/>
</dbReference>
<dbReference type="InterPro" id="IPR035919">
    <property type="entry name" value="EAL_sf"/>
</dbReference>
<evidence type="ECO:0000313" key="5">
    <source>
        <dbReference type="EMBL" id="MDO9709913.1"/>
    </source>
</evidence>
<evidence type="ECO:0000313" key="6">
    <source>
        <dbReference type="Proteomes" id="UP001243009"/>
    </source>
</evidence>
<dbReference type="CDD" id="cd18773">
    <property type="entry name" value="PDC1_HK_sensor"/>
    <property type="match status" value="1"/>
</dbReference>
<keyword evidence="2" id="KW-0812">Transmembrane</keyword>
<dbReference type="InterPro" id="IPR029787">
    <property type="entry name" value="Nucleotide_cyclase"/>
</dbReference>
<dbReference type="Gene3D" id="3.20.20.450">
    <property type="entry name" value="EAL domain"/>
    <property type="match status" value="1"/>
</dbReference>
<dbReference type="InterPro" id="IPR001633">
    <property type="entry name" value="EAL_dom"/>
</dbReference>
<keyword evidence="2" id="KW-1133">Transmembrane helix</keyword>
<dbReference type="PANTHER" id="PTHR44757">
    <property type="entry name" value="DIGUANYLATE CYCLASE DGCP"/>
    <property type="match status" value="1"/>
</dbReference>
<dbReference type="Proteomes" id="UP001243009">
    <property type="component" value="Unassembled WGS sequence"/>
</dbReference>
<protein>
    <submittedName>
        <fullName evidence="5">EAL domain-containing protein</fullName>
    </submittedName>
</protein>
<sequence length="896" mass="97553">MLLPVALLLALGVALTAYLWLAHQRDRAVAEATRELRNLSVTLASHTANSFSNHTILQDGIIKWLASEGVLASPAFFAERISSYDVHRELRARVAAMPQIAILSILDPEGALLTRSFAWPVQGERFPEAVALKMMRSDPSLQTFISGPSKSPATGLWIFYVSTRLQAADGTFLGILSASVKHRAFEEFYENIELGEGGAVALFKEDGTLILRHPRIEAAIGKVVPNLPPISGLLGAGGIRVSMDRSPLDQQQRLIARSPVPAFPMSISVSRQMDAVLAEWRAQRGTALAVLALLESVLLAAAVLAWRHLRQRALVAAAVAARQAAEAEVALAEERRQKQAQVAAAVDSMMQGFCMFTADHRLVVANQRFAEMFGLPPEGVAPGVPFEAMLDHAIGAGRMTRADAETTRARNLDLHAAGEASSMFRELPDGRSISECFTPTADGGWLVTFEDVTERRAAEARIVHLAHHDALTDLPNRTLFRIKLDEAIARARRGHGFALLYLDLDRFKEVNDTLGHPVGDLLLRQVTERLQAAVRDTDTVARLGGDEFAIIQDGVRTPQDATVLGQRLVESVAAPYELEGHHVVIGTSIGIAIVPPDGATAEQLMKSADMALYRAKGDGRSCFRFFEPEMDVRMQLRRGLETDLRQALAAAEFELFYQPILDVGSRAVTSFEALLRWRHPERGLMPPDRFIPLAEETGLIVPIGEWVLRAACAEAMRWPAHLHVAVNLSPTQFASRGLLEAITGALAASGLAPHRLELEITETVMLKDSEATLSTLHRLKAIGVRIAMDDFGTGYSSLSYLQRFPFDKVKIDRSFIRNLGQTRESGAIVGAVVDLCAGLGKGATAEGVETPEQLEELAAKGCREVQGFLFSRPCPAAEVAGLLDRLRSWAGQTVTG</sequence>
<dbReference type="Pfam" id="PF12860">
    <property type="entry name" value="PAS_7"/>
    <property type="match status" value="1"/>
</dbReference>
<dbReference type="SUPFAM" id="SSF141868">
    <property type="entry name" value="EAL domain-like"/>
    <property type="match status" value="1"/>
</dbReference>
<dbReference type="InterPro" id="IPR043128">
    <property type="entry name" value="Rev_trsase/Diguanyl_cyclase"/>
</dbReference>
<dbReference type="PROSITE" id="PS50887">
    <property type="entry name" value="GGDEF"/>
    <property type="match status" value="1"/>
</dbReference>
<dbReference type="InterPro" id="IPR000160">
    <property type="entry name" value="GGDEF_dom"/>
</dbReference>